<dbReference type="Gramene" id="OMO72615">
    <property type="protein sequence ID" value="OMO72615"/>
    <property type="gene ID" value="CCACVL1_17690"/>
</dbReference>
<dbReference type="AlphaFoldDB" id="A0A1R3HQF8"/>
<evidence type="ECO:0000313" key="2">
    <source>
        <dbReference type="Proteomes" id="UP000188268"/>
    </source>
</evidence>
<keyword evidence="2" id="KW-1185">Reference proteome</keyword>
<protein>
    <submittedName>
        <fullName evidence="1">Uncharacterized protein</fullName>
    </submittedName>
</protein>
<reference evidence="1 2" key="1">
    <citation type="submission" date="2013-09" db="EMBL/GenBank/DDBJ databases">
        <title>Corchorus capsularis genome sequencing.</title>
        <authorList>
            <person name="Alam M."/>
            <person name="Haque M.S."/>
            <person name="Islam M.S."/>
            <person name="Emdad E.M."/>
            <person name="Islam M.M."/>
            <person name="Ahmed B."/>
            <person name="Halim A."/>
            <person name="Hossen Q.M.M."/>
            <person name="Hossain M.Z."/>
            <person name="Ahmed R."/>
            <person name="Khan M.M."/>
            <person name="Islam R."/>
            <person name="Rashid M.M."/>
            <person name="Khan S.A."/>
            <person name="Rahman M.S."/>
            <person name="Alam M."/>
        </authorList>
    </citation>
    <scope>NUCLEOTIDE SEQUENCE [LARGE SCALE GENOMIC DNA]</scope>
    <source>
        <strain evidence="2">cv. CVL-1</strain>
        <tissue evidence="1">Whole seedling</tissue>
    </source>
</reference>
<dbReference type="EMBL" id="AWWV01011409">
    <property type="protein sequence ID" value="OMO72615.1"/>
    <property type="molecule type" value="Genomic_DNA"/>
</dbReference>
<gene>
    <name evidence="1" type="ORF">CCACVL1_17690</name>
</gene>
<proteinExistence type="predicted"/>
<name>A0A1R3HQF8_COCAP</name>
<comment type="caution">
    <text evidence="1">The sequence shown here is derived from an EMBL/GenBank/DDBJ whole genome shotgun (WGS) entry which is preliminary data.</text>
</comment>
<sequence length="22" mass="2591">MGTQTKDARLRLAWLRRFGANE</sequence>
<dbReference type="Proteomes" id="UP000188268">
    <property type="component" value="Unassembled WGS sequence"/>
</dbReference>
<evidence type="ECO:0000313" key="1">
    <source>
        <dbReference type="EMBL" id="OMO72615.1"/>
    </source>
</evidence>
<organism evidence="1 2">
    <name type="scientific">Corchorus capsularis</name>
    <name type="common">Jute</name>
    <dbReference type="NCBI Taxonomy" id="210143"/>
    <lineage>
        <taxon>Eukaryota</taxon>
        <taxon>Viridiplantae</taxon>
        <taxon>Streptophyta</taxon>
        <taxon>Embryophyta</taxon>
        <taxon>Tracheophyta</taxon>
        <taxon>Spermatophyta</taxon>
        <taxon>Magnoliopsida</taxon>
        <taxon>eudicotyledons</taxon>
        <taxon>Gunneridae</taxon>
        <taxon>Pentapetalae</taxon>
        <taxon>rosids</taxon>
        <taxon>malvids</taxon>
        <taxon>Malvales</taxon>
        <taxon>Malvaceae</taxon>
        <taxon>Grewioideae</taxon>
        <taxon>Apeibeae</taxon>
        <taxon>Corchorus</taxon>
    </lineage>
</organism>
<accession>A0A1R3HQF8</accession>